<comment type="catalytic activity">
    <reaction evidence="7">
        <text>alpha-D-mannose 1-phosphate + GTP + H(+) = GDP-alpha-D-mannose + diphosphate</text>
        <dbReference type="Rhea" id="RHEA:15229"/>
        <dbReference type="ChEBI" id="CHEBI:15378"/>
        <dbReference type="ChEBI" id="CHEBI:33019"/>
        <dbReference type="ChEBI" id="CHEBI:37565"/>
        <dbReference type="ChEBI" id="CHEBI:57527"/>
        <dbReference type="ChEBI" id="CHEBI:58409"/>
        <dbReference type="EC" id="2.7.7.13"/>
    </reaction>
</comment>
<dbReference type="InterPro" id="IPR011051">
    <property type="entry name" value="RmlC_Cupin_sf"/>
</dbReference>
<evidence type="ECO:0000259" key="9">
    <source>
        <dbReference type="Pfam" id="PF00483"/>
    </source>
</evidence>
<dbReference type="NCBIfam" id="TIGR01479">
    <property type="entry name" value="GMP_PMI"/>
    <property type="match status" value="1"/>
</dbReference>
<dbReference type="PANTHER" id="PTHR46390:SF1">
    <property type="entry name" value="MANNOSE-1-PHOSPHATE GUANYLYLTRANSFERASE"/>
    <property type="match status" value="1"/>
</dbReference>
<dbReference type="Gene3D" id="3.90.550.10">
    <property type="entry name" value="Spore Coat Polysaccharide Biosynthesis Protein SpsA, Chain A"/>
    <property type="match status" value="1"/>
</dbReference>
<dbReference type="GO" id="GO:0005525">
    <property type="term" value="F:GTP binding"/>
    <property type="evidence" value="ECO:0007669"/>
    <property type="project" value="UniProtKB-KW"/>
</dbReference>
<dbReference type="EC" id="2.7.7.13" evidence="2"/>
<dbReference type="InterPro" id="IPR029044">
    <property type="entry name" value="Nucleotide-diphossugar_trans"/>
</dbReference>
<evidence type="ECO:0000256" key="8">
    <source>
        <dbReference type="RuleBase" id="RU004190"/>
    </source>
</evidence>
<dbReference type="InterPro" id="IPR051161">
    <property type="entry name" value="Mannose-6P_isomerase_type2"/>
</dbReference>
<dbReference type="Pfam" id="PF22640">
    <property type="entry name" value="ManC_GMP_beta-helix"/>
    <property type="match status" value="1"/>
</dbReference>
<dbReference type="GO" id="GO:0000271">
    <property type="term" value="P:polysaccharide biosynthetic process"/>
    <property type="evidence" value="ECO:0007669"/>
    <property type="project" value="InterPro"/>
</dbReference>
<dbReference type="CDD" id="cd02509">
    <property type="entry name" value="GDP-M1P_Guanylyltransferase"/>
    <property type="match status" value="1"/>
</dbReference>
<dbReference type="GO" id="GO:0016853">
    <property type="term" value="F:isomerase activity"/>
    <property type="evidence" value="ECO:0007669"/>
    <property type="project" value="UniProtKB-KW"/>
</dbReference>
<dbReference type="Pfam" id="PF01050">
    <property type="entry name" value="MannoseP_isomer"/>
    <property type="match status" value="1"/>
</dbReference>
<dbReference type="EMBL" id="GG693868">
    <property type="protein sequence ID" value="EES53171.1"/>
    <property type="molecule type" value="Genomic_DNA"/>
</dbReference>
<evidence type="ECO:0000256" key="1">
    <source>
        <dbReference type="ARBA" id="ARBA00006115"/>
    </source>
</evidence>
<dbReference type="GO" id="GO:0009298">
    <property type="term" value="P:GDP-mannose biosynthetic process"/>
    <property type="evidence" value="ECO:0007669"/>
    <property type="project" value="TreeGrafter"/>
</dbReference>
<evidence type="ECO:0000256" key="6">
    <source>
        <dbReference type="ARBA" id="ARBA00023134"/>
    </source>
</evidence>
<protein>
    <recommendedName>
        <fullName evidence="2">mannose-1-phosphate guanylyltransferase</fullName>
        <ecNumber evidence="2">2.7.7.13</ecNumber>
    </recommendedName>
</protein>
<keyword evidence="4 12" id="KW-0548">Nucleotidyltransferase</keyword>
<keyword evidence="12" id="KW-0413">Isomerase</keyword>
<accession>C6HW66</accession>
<sequence>MLYSLIMAGGSGTRFWPMSRELFPKQFLSFEAEGPLLARTIDRVLPLIPEERITLVVGASHAAETRRILQTMNEGLGRHPRIIAEPRSLNTLPAIAVAALSILREDPEAVIAVMASDHMISPQDNFLALLQHAAQVAQNEKVLITFGILPHRPETGFGYLELGDSLPEHSTGLFSARRVARFVEKPNMETARRFVEDKNHHWNSGMFVFSAPVFFEELARFQPEMSAALETLARALGTPDERREIDRFYRTTTPVSIDYGLMEHSTRVWSLSGPIDWKDVGSWSALDDISEKDGRGNVILGNAVVIDSDNTIVRADKRVVAAIGLKDMIVVDTDDATLICAKDQAQKVREVVGQLRERNAVEAMEHRTTHRPWGSYTILDQGPMYKIKSVTVNPRARLSLQMHLHRSEHWVVIAGTARVTLGDQEIFLHTNQSIDIPKSTRHRIENPGKVPLIVIEVQNGEYLEEDDIIRFQDDYRRMEEEPGLDRSPLRNPAP</sequence>
<dbReference type="CDD" id="cd02213">
    <property type="entry name" value="cupin_PMI_typeII_C"/>
    <property type="match status" value="1"/>
</dbReference>
<dbReference type="InterPro" id="IPR006375">
    <property type="entry name" value="Man1P_GuaTrfase/Man6P_Isoase"/>
</dbReference>
<dbReference type="InterPro" id="IPR005835">
    <property type="entry name" value="NTP_transferase_dom"/>
</dbReference>
<dbReference type="InterPro" id="IPR014710">
    <property type="entry name" value="RmlC-like_jellyroll"/>
</dbReference>
<dbReference type="Pfam" id="PF00483">
    <property type="entry name" value="NTP_transferase"/>
    <property type="match status" value="1"/>
</dbReference>
<reference evidence="12 13" key="1">
    <citation type="journal article" date="2009" name="Appl. Environ. Microbiol.">
        <title>Community genomic and proteomic analyses of chemoautotrophic iron-oxidizing "Leptospirillum rubarum" (Group II) and "Leptospirillum ferrodiazotrophum" (Group III) bacteria in acid mine drainage biofilms.</title>
        <authorList>
            <person name="Goltsman D.S."/>
            <person name="Denef V.J."/>
            <person name="Singer S.W."/>
            <person name="VerBerkmoes N.C."/>
            <person name="Lefsrud M."/>
            <person name="Mueller R.S."/>
            <person name="Dick G.J."/>
            <person name="Sun C.L."/>
            <person name="Wheeler K.E."/>
            <person name="Zemla A."/>
            <person name="Baker B.J."/>
            <person name="Hauser L."/>
            <person name="Land M."/>
            <person name="Shah M.B."/>
            <person name="Thelen M.P."/>
            <person name="Hettich R.L."/>
            <person name="Banfield J.F."/>
        </authorList>
    </citation>
    <scope>NUCLEOTIDE SEQUENCE [LARGE SCALE GENOMIC DNA]</scope>
</reference>
<proteinExistence type="inferred from homology"/>
<evidence type="ECO:0000259" key="11">
    <source>
        <dbReference type="Pfam" id="PF22640"/>
    </source>
</evidence>
<feature type="domain" description="Mannose-6-phosphate isomerase type II C-terminal" evidence="10">
    <location>
        <begin position="362"/>
        <end position="473"/>
    </location>
</feature>
<keyword evidence="5" id="KW-0547">Nucleotide-binding</keyword>
<dbReference type="Proteomes" id="UP000009374">
    <property type="component" value="Unassembled WGS sequence"/>
</dbReference>
<dbReference type="SUPFAM" id="SSF51182">
    <property type="entry name" value="RmlC-like cupins"/>
    <property type="match status" value="1"/>
</dbReference>
<evidence type="ECO:0000256" key="5">
    <source>
        <dbReference type="ARBA" id="ARBA00022741"/>
    </source>
</evidence>
<evidence type="ECO:0000256" key="2">
    <source>
        <dbReference type="ARBA" id="ARBA00012387"/>
    </source>
</evidence>
<dbReference type="SUPFAM" id="SSF53448">
    <property type="entry name" value="Nucleotide-diphospho-sugar transferases"/>
    <property type="match status" value="1"/>
</dbReference>
<dbReference type="FunFam" id="2.60.120.10:FF:000032">
    <property type="entry name" value="Mannose-1-phosphate guanylyltransferase/mannose-6-phosphate isomerase"/>
    <property type="match status" value="1"/>
</dbReference>
<keyword evidence="3 12" id="KW-0808">Transferase</keyword>
<dbReference type="AlphaFoldDB" id="C6HW66"/>
<dbReference type="InterPro" id="IPR001538">
    <property type="entry name" value="Man6P_isomerase-2_C"/>
</dbReference>
<name>C6HW66_9BACT</name>
<keyword evidence="6" id="KW-0342">GTP-binding</keyword>
<dbReference type="InterPro" id="IPR049577">
    <property type="entry name" value="GMPP_N"/>
</dbReference>
<feature type="domain" description="MannoseP isomerase/GMP-like beta-helix" evidence="11">
    <location>
        <begin position="301"/>
        <end position="355"/>
    </location>
</feature>
<dbReference type="GO" id="GO:0004475">
    <property type="term" value="F:mannose-1-phosphate guanylyltransferase (GTP) activity"/>
    <property type="evidence" value="ECO:0007669"/>
    <property type="project" value="UniProtKB-EC"/>
</dbReference>
<feature type="domain" description="Nucleotidyl transferase" evidence="9">
    <location>
        <begin position="4"/>
        <end position="293"/>
    </location>
</feature>
<dbReference type="FunFam" id="3.90.550.10:FF:000046">
    <property type="entry name" value="Mannose-1-phosphate guanylyltransferase (GDP)"/>
    <property type="match status" value="1"/>
</dbReference>
<dbReference type="Gene3D" id="2.60.120.10">
    <property type="entry name" value="Jelly Rolls"/>
    <property type="match status" value="1"/>
</dbReference>
<evidence type="ECO:0000259" key="10">
    <source>
        <dbReference type="Pfam" id="PF01050"/>
    </source>
</evidence>
<evidence type="ECO:0000256" key="7">
    <source>
        <dbReference type="ARBA" id="ARBA00047343"/>
    </source>
</evidence>
<evidence type="ECO:0000313" key="12">
    <source>
        <dbReference type="EMBL" id="EES53171.1"/>
    </source>
</evidence>
<dbReference type="InterPro" id="IPR054566">
    <property type="entry name" value="ManC/GMP-like_b-helix"/>
</dbReference>
<comment type="similarity">
    <text evidence="1 8">Belongs to the mannose-6-phosphate isomerase type 2 family.</text>
</comment>
<organism evidence="12 13">
    <name type="scientific">Leptospirillum ferrodiazotrophum</name>
    <dbReference type="NCBI Taxonomy" id="412449"/>
    <lineage>
        <taxon>Bacteria</taxon>
        <taxon>Pseudomonadati</taxon>
        <taxon>Nitrospirota</taxon>
        <taxon>Nitrospiria</taxon>
        <taxon>Nitrospirales</taxon>
        <taxon>Nitrospiraceae</taxon>
        <taxon>Leptospirillum</taxon>
    </lineage>
</organism>
<dbReference type="PANTHER" id="PTHR46390">
    <property type="entry name" value="MANNOSE-1-PHOSPHATE GUANYLYLTRANSFERASE"/>
    <property type="match status" value="1"/>
</dbReference>
<evidence type="ECO:0000313" key="13">
    <source>
        <dbReference type="Proteomes" id="UP000009374"/>
    </source>
</evidence>
<gene>
    <name evidence="12" type="ORF">UBAL3_80290046</name>
</gene>
<evidence type="ECO:0000256" key="3">
    <source>
        <dbReference type="ARBA" id="ARBA00022679"/>
    </source>
</evidence>
<keyword evidence="13" id="KW-1185">Reference proteome</keyword>
<evidence type="ECO:0000256" key="4">
    <source>
        <dbReference type="ARBA" id="ARBA00022695"/>
    </source>
</evidence>